<dbReference type="eggNOG" id="KOG0254">
    <property type="taxonomic scope" value="Eukaryota"/>
</dbReference>
<name>B3MBI9_DROAN</name>
<feature type="transmembrane region" description="Helical" evidence="10">
    <location>
        <begin position="405"/>
        <end position="425"/>
    </location>
</feature>
<protein>
    <recommendedName>
        <fullName evidence="11">Major facilitator superfamily (MFS) profile domain-containing protein</fullName>
    </recommendedName>
</protein>
<dbReference type="PANTHER" id="PTHR48021:SF1">
    <property type="entry name" value="GH07001P-RELATED"/>
    <property type="match status" value="1"/>
</dbReference>
<evidence type="ECO:0000256" key="9">
    <source>
        <dbReference type="SAM" id="Coils"/>
    </source>
</evidence>
<feature type="transmembrane region" description="Helical" evidence="10">
    <location>
        <begin position="30"/>
        <end position="51"/>
    </location>
</feature>
<dbReference type="PROSITE" id="PS00216">
    <property type="entry name" value="SUGAR_TRANSPORT_1"/>
    <property type="match status" value="2"/>
</dbReference>
<gene>
    <name evidence="12" type="primary">Dana\GF11588</name>
    <name evidence="12" type="synonym">dana_GLEANR_11634</name>
    <name evidence="12" type="ORF">GF11588</name>
</gene>
<feature type="transmembrane region" description="Helical" evidence="10">
    <location>
        <begin position="368"/>
        <end position="393"/>
    </location>
</feature>
<evidence type="ECO:0000256" key="5">
    <source>
        <dbReference type="ARBA" id="ARBA00023136"/>
    </source>
</evidence>
<dbReference type="FunCoup" id="B3MBI9">
    <property type="interactions" value="17"/>
</dbReference>
<dbReference type="OrthoDB" id="6612291at2759"/>
<evidence type="ECO:0000256" key="4">
    <source>
        <dbReference type="ARBA" id="ARBA00022989"/>
    </source>
</evidence>
<evidence type="ECO:0000256" key="7">
    <source>
        <dbReference type="ARBA" id="ARBA00024348"/>
    </source>
</evidence>
<feature type="transmembrane region" description="Helical" evidence="10">
    <location>
        <begin position="127"/>
        <end position="148"/>
    </location>
</feature>
<dbReference type="SMR" id="B3MBI9"/>
<dbReference type="AlphaFoldDB" id="B3MBI9"/>
<reference evidence="12 13" key="1">
    <citation type="journal article" date="2007" name="Nature">
        <title>Evolution of genes and genomes on the Drosophila phylogeny.</title>
        <authorList>
            <consortium name="Drosophila 12 Genomes Consortium"/>
            <person name="Clark A.G."/>
            <person name="Eisen M.B."/>
            <person name="Smith D.R."/>
            <person name="Bergman C.M."/>
            <person name="Oliver B."/>
            <person name="Markow T.A."/>
            <person name="Kaufman T.C."/>
            <person name="Kellis M."/>
            <person name="Gelbart W."/>
            <person name="Iyer V.N."/>
            <person name="Pollard D.A."/>
            <person name="Sackton T.B."/>
            <person name="Larracuente A.M."/>
            <person name="Singh N.D."/>
            <person name="Abad J.P."/>
            <person name="Abt D.N."/>
            <person name="Adryan B."/>
            <person name="Aguade M."/>
            <person name="Akashi H."/>
            <person name="Anderson W.W."/>
            <person name="Aquadro C.F."/>
            <person name="Ardell D.H."/>
            <person name="Arguello R."/>
            <person name="Artieri C.G."/>
            <person name="Barbash D.A."/>
            <person name="Barker D."/>
            <person name="Barsanti P."/>
            <person name="Batterham P."/>
            <person name="Batzoglou S."/>
            <person name="Begun D."/>
            <person name="Bhutkar A."/>
            <person name="Blanco E."/>
            <person name="Bosak S.A."/>
            <person name="Bradley R.K."/>
            <person name="Brand A.D."/>
            <person name="Brent M.R."/>
            <person name="Brooks A.N."/>
            <person name="Brown R.H."/>
            <person name="Butlin R.K."/>
            <person name="Caggese C."/>
            <person name="Calvi B.R."/>
            <person name="Bernardo de Carvalho A."/>
            <person name="Caspi A."/>
            <person name="Castrezana S."/>
            <person name="Celniker S.E."/>
            <person name="Chang J.L."/>
            <person name="Chapple C."/>
            <person name="Chatterji S."/>
            <person name="Chinwalla A."/>
            <person name="Civetta A."/>
            <person name="Clifton S.W."/>
            <person name="Comeron J.M."/>
            <person name="Costello J.C."/>
            <person name="Coyne J.A."/>
            <person name="Daub J."/>
            <person name="David R.G."/>
            <person name="Delcher A.L."/>
            <person name="Delehaunty K."/>
            <person name="Do C.B."/>
            <person name="Ebling H."/>
            <person name="Edwards K."/>
            <person name="Eickbush T."/>
            <person name="Evans J.D."/>
            <person name="Filipski A."/>
            <person name="Findeiss S."/>
            <person name="Freyhult E."/>
            <person name="Fulton L."/>
            <person name="Fulton R."/>
            <person name="Garcia A.C."/>
            <person name="Gardiner A."/>
            <person name="Garfield D.A."/>
            <person name="Garvin B.E."/>
            <person name="Gibson G."/>
            <person name="Gilbert D."/>
            <person name="Gnerre S."/>
            <person name="Godfrey J."/>
            <person name="Good R."/>
            <person name="Gotea V."/>
            <person name="Gravely B."/>
            <person name="Greenberg A.J."/>
            <person name="Griffiths-Jones S."/>
            <person name="Gross S."/>
            <person name="Guigo R."/>
            <person name="Gustafson E.A."/>
            <person name="Haerty W."/>
            <person name="Hahn M.W."/>
            <person name="Halligan D.L."/>
            <person name="Halpern A.L."/>
            <person name="Halter G.M."/>
            <person name="Han M.V."/>
            <person name="Heger A."/>
            <person name="Hillier L."/>
            <person name="Hinrichs A.S."/>
            <person name="Holmes I."/>
            <person name="Hoskins R.A."/>
            <person name="Hubisz M.J."/>
            <person name="Hultmark D."/>
            <person name="Huntley M.A."/>
            <person name="Jaffe D.B."/>
            <person name="Jagadeeshan S."/>
            <person name="Jeck W.R."/>
            <person name="Johnson J."/>
            <person name="Jones C.D."/>
            <person name="Jordan W.C."/>
            <person name="Karpen G.H."/>
            <person name="Kataoka E."/>
            <person name="Keightley P.D."/>
            <person name="Kheradpour P."/>
            <person name="Kirkness E.F."/>
            <person name="Koerich L.B."/>
            <person name="Kristiansen K."/>
            <person name="Kudrna D."/>
            <person name="Kulathinal R.J."/>
            <person name="Kumar S."/>
            <person name="Kwok R."/>
            <person name="Lander E."/>
            <person name="Langley C.H."/>
            <person name="Lapoint R."/>
            <person name="Lazzaro B.P."/>
            <person name="Lee S.J."/>
            <person name="Levesque L."/>
            <person name="Li R."/>
            <person name="Lin C.F."/>
            <person name="Lin M.F."/>
            <person name="Lindblad-Toh K."/>
            <person name="Llopart A."/>
            <person name="Long M."/>
            <person name="Low L."/>
            <person name="Lozovsky E."/>
            <person name="Lu J."/>
            <person name="Luo M."/>
            <person name="Machado C.A."/>
            <person name="Makalowski W."/>
            <person name="Marzo M."/>
            <person name="Matsuda M."/>
            <person name="Matzkin L."/>
            <person name="McAllister B."/>
            <person name="McBride C.S."/>
            <person name="McKernan B."/>
            <person name="McKernan K."/>
            <person name="Mendez-Lago M."/>
            <person name="Minx P."/>
            <person name="Mollenhauer M.U."/>
            <person name="Montooth K."/>
            <person name="Mount S.M."/>
            <person name="Mu X."/>
            <person name="Myers E."/>
            <person name="Negre B."/>
            <person name="Newfeld S."/>
            <person name="Nielsen R."/>
            <person name="Noor M.A."/>
            <person name="O'Grady P."/>
            <person name="Pachter L."/>
            <person name="Papaceit M."/>
            <person name="Parisi M.J."/>
            <person name="Parisi M."/>
            <person name="Parts L."/>
            <person name="Pedersen J.S."/>
            <person name="Pesole G."/>
            <person name="Phillippy A.M."/>
            <person name="Ponting C.P."/>
            <person name="Pop M."/>
            <person name="Porcelli D."/>
            <person name="Powell J.R."/>
            <person name="Prohaska S."/>
            <person name="Pruitt K."/>
            <person name="Puig M."/>
            <person name="Quesneville H."/>
            <person name="Ram K.R."/>
            <person name="Rand D."/>
            <person name="Rasmussen M.D."/>
            <person name="Reed L.K."/>
            <person name="Reenan R."/>
            <person name="Reily A."/>
            <person name="Remington K.A."/>
            <person name="Rieger T.T."/>
            <person name="Ritchie M.G."/>
            <person name="Robin C."/>
            <person name="Rogers Y.H."/>
            <person name="Rohde C."/>
            <person name="Rozas J."/>
            <person name="Rubenfield M.J."/>
            <person name="Ruiz A."/>
            <person name="Russo S."/>
            <person name="Salzberg S.L."/>
            <person name="Sanchez-Gracia A."/>
            <person name="Saranga D.J."/>
            <person name="Sato H."/>
            <person name="Schaeffer S.W."/>
            <person name="Schatz M.C."/>
            <person name="Schlenke T."/>
            <person name="Schwartz R."/>
            <person name="Segarra C."/>
            <person name="Singh R.S."/>
            <person name="Sirot L."/>
            <person name="Sirota M."/>
            <person name="Sisneros N.B."/>
            <person name="Smith C.D."/>
            <person name="Smith T.F."/>
            <person name="Spieth J."/>
            <person name="Stage D.E."/>
            <person name="Stark A."/>
            <person name="Stephan W."/>
            <person name="Strausberg R.L."/>
            <person name="Strempel S."/>
            <person name="Sturgill D."/>
            <person name="Sutton G."/>
            <person name="Sutton G.G."/>
            <person name="Tao W."/>
            <person name="Teichmann S."/>
            <person name="Tobari Y.N."/>
            <person name="Tomimura Y."/>
            <person name="Tsolas J.M."/>
            <person name="Valente V.L."/>
            <person name="Venter E."/>
            <person name="Venter J.C."/>
            <person name="Vicario S."/>
            <person name="Vieira F.G."/>
            <person name="Vilella A.J."/>
            <person name="Villasante A."/>
            <person name="Walenz B."/>
            <person name="Wang J."/>
            <person name="Wasserman M."/>
            <person name="Watts T."/>
            <person name="Wilson D."/>
            <person name="Wilson R.K."/>
            <person name="Wing R.A."/>
            <person name="Wolfner M.F."/>
            <person name="Wong A."/>
            <person name="Wong G.K."/>
            <person name="Wu C.I."/>
            <person name="Wu G."/>
            <person name="Yamamoto D."/>
            <person name="Yang H.P."/>
            <person name="Yang S.P."/>
            <person name="Yorke J.A."/>
            <person name="Yoshida K."/>
            <person name="Zdobnov E."/>
            <person name="Zhang P."/>
            <person name="Zhang Y."/>
            <person name="Zimin A.V."/>
            <person name="Baldwin J."/>
            <person name="Abdouelleil A."/>
            <person name="Abdulkadir J."/>
            <person name="Abebe A."/>
            <person name="Abera B."/>
            <person name="Abreu J."/>
            <person name="Acer S.C."/>
            <person name="Aftuck L."/>
            <person name="Alexander A."/>
            <person name="An P."/>
            <person name="Anderson E."/>
            <person name="Anderson S."/>
            <person name="Arachi H."/>
            <person name="Azer M."/>
            <person name="Bachantsang P."/>
            <person name="Barry A."/>
            <person name="Bayul T."/>
            <person name="Berlin A."/>
            <person name="Bessette D."/>
            <person name="Bloom T."/>
            <person name="Blye J."/>
            <person name="Boguslavskiy L."/>
            <person name="Bonnet C."/>
            <person name="Boukhgalter B."/>
            <person name="Bourzgui I."/>
            <person name="Brown A."/>
            <person name="Cahill P."/>
            <person name="Channer S."/>
            <person name="Cheshatsang Y."/>
            <person name="Chuda L."/>
            <person name="Citroen M."/>
            <person name="Collymore A."/>
            <person name="Cooke P."/>
            <person name="Costello M."/>
            <person name="D'Aco K."/>
            <person name="Daza R."/>
            <person name="De Haan G."/>
            <person name="DeGray S."/>
            <person name="DeMaso C."/>
            <person name="Dhargay N."/>
            <person name="Dooley K."/>
            <person name="Dooley E."/>
            <person name="Doricent M."/>
            <person name="Dorje P."/>
            <person name="Dorjee K."/>
            <person name="Dupes A."/>
            <person name="Elong R."/>
            <person name="Falk J."/>
            <person name="Farina A."/>
            <person name="Faro S."/>
            <person name="Ferguson D."/>
            <person name="Fisher S."/>
            <person name="Foley C.D."/>
            <person name="Franke A."/>
            <person name="Friedrich D."/>
            <person name="Gadbois L."/>
            <person name="Gearin G."/>
            <person name="Gearin C.R."/>
            <person name="Giannoukos G."/>
            <person name="Goode T."/>
            <person name="Graham J."/>
            <person name="Grandbois E."/>
            <person name="Grewal S."/>
            <person name="Gyaltsen K."/>
            <person name="Hafez N."/>
            <person name="Hagos B."/>
            <person name="Hall J."/>
            <person name="Henson C."/>
            <person name="Hollinger A."/>
            <person name="Honan T."/>
            <person name="Huard M.D."/>
            <person name="Hughes L."/>
            <person name="Hurhula B."/>
            <person name="Husby M.E."/>
            <person name="Kamat A."/>
            <person name="Kanga B."/>
            <person name="Kashin S."/>
            <person name="Khazanovich D."/>
            <person name="Kisner P."/>
            <person name="Lance K."/>
            <person name="Lara M."/>
            <person name="Lee W."/>
            <person name="Lennon N."/>
            <person name="Letendre F."/>
            <person name="LeVine R."/>
            <person name="Lipovsky A."/>
            <person name="Liu X."/>
            <person name="Liu J."/>
            <person name="Liu S."/>
            <person name="Lokyitsang T."/>
            <person name="Lokyitsang Y."/>
            <person name="Lubonja R."/>
            <person name="Lui A."/>
            <person name="MacDonald P."/>
            <person name="Magnisalis V."/>
            <person name="Maru K."/>
            <person name="Matthews C."/>
            <person name="McCusker W."/>
            <person name="McDonough S."/>
            <person name="Mehta T."/>
            <person name="Meldrim J."/>
            <person name="Meneus L."/>
            <person name="Mihai O."/>
            <person name="Mihalev A."/>
            <person name="Mihova T."/>
            <person name="Mittelman R."/>
            <person name="Mlenga V."/>
            <person name="Montmayeur A."/>
            <person name="Mulrain L."/>
            <person name="Navidi A."/>
            <person name="Naylor J."/>
            <person name="Negash T."/>
            <person name="Nguyen T."/>
            <person name="Nguyen N."/>
            <person name="Nicol R."/>
            <person name="Norbu C."/>
            <person name="Norbu N."/>
            <person name="Novod N."/>
            <person name="O'Neill B."/>
            <person name="Osman S."/>
            <person name="Markiewicz E."/>
            <person name="Oyono O.L."/>
            <person name="Patti C."/>
            <person name="Phunkhang P."/>
            <person name="Pierre F."/>
            <person name="Priest M."/>
            <person name="Raghuraman S."/>
            <person name="Rege F."/>
            <person name="Reyes R."/>
            <person name="Rise C."/>
            <person name="Rogov P."/>
            <person name="Ross K."/>
            <person name="Ryan E."/>
            <person name="Settipalli S."/>
            <person name="Shea T."/>
            <person name="Sherpa N."/>
            <person name="Shi L."/>
            <person name="Shih D."/>
            <person name="Sparrow T."/>
            <person name="Spaulding J."/>
            <person name="Stalker J."/>
            <person name="Stange-Thomann N."/>
            <person name="Stavropoulos S."/>
            <person name="Stone C."/>
            <person name="Strader C."/>
            <person name="Tesfaye S."/>
            <person name="Thomson T."/>
            <person name="Thoulutsang Y."/>
            <person name="Thoulutsang D."/>
            <person name="Topham K."/>
            <person name="Topping I."/>
            <person name="Tsamla T."/>
            <person name="Vassiliev H."/>
            <person name="Vo A."/>
            <person name="Wangchuk T."/>
            <person name="Wangdi T."/>
            <person name="Weiand M."/>
            <person name="Wilkinson J."/>
            <person name="Wilson A."/>
            <person name="Yadav S."/>
            <person name="Young G."/>
            <person name="Yu Q."/>
            <person name="Zembek L."/>
            <person name="Zhong D."/>
            <person name="Zimmer A."/>
            <person name="Zwirko Z."/>
            <person name="Jaffe D.B."/>
            <person name="Alvarez P."/>
            <person name="Brockman W."/>
            <person name="Butler J."/>
            <person name="Chin C."/>
            <person name="Gnerre S."/>
            <person name="Grabherr M."/>
            <person name="Kleber M."/>
            <person name="Mauceli E."/>
            <person name="MacCallum I."/>
        </authorList>
    </citation>
    <scope>NUCLEOTIDE SEQUENCE [LARGE SCALE GENOMIC DNA]</scope>
    <source>
        <strain evidence="13">Tucson 14024-0371.13</strain>
    </source>
</reference>
<dbReference type="GeneID" id="6494452"/>
<keyword evidence="4 10" id="KW-1133">Transmembrane helix</keyword>
<dbReference type="PROSITE" id="PS00217">
    <property type="entry name" value="SUGAR_TRANSPORT_2"/>
    <property type="match status" value="1"/>
</dbReference>
<dbReference type="EMBL" id="CH902619">
    <property type="protein sequence ID" value="EDV37120.2"/>
    <property type="molecule type" value="Genomic_DNA"/>
</dbReference>
<comment type="similarity">
    <text evidence="7">Belongs to the major facilitator superfamily. Sugar transporter (TC 2.A.1.1) family. Trehalose transporter subfamily.</text>
</comment>
<dbReference type="NCBIfam" id="TIGR00879">
    <property type="entry name" value="SP"/>
    <property type="match status" value="1"/>
</dbReference>
<dbReference type="SUPFAM" id="SSF103473">
    <property type="entry name" value="MFS general substrate transporter"/>
    <property type="match status" value="1"/>
</dbReference>
<evidence type="ECO:0000313" key="12">
    <source>
        <dbReference type="EMBL" id="EDV37120.2"/>
    </source>
</evidence>
<keyword evidence="3 10" id="KW-0812">Transmembrane</keyword>
<dbReference type="CDD" id="cd17358">
    <property type="entry name" value="MFS_GLUT6_8_Class3_like"/>
    <property type="match status" value="1"/>
</dbReference>
<dbReference type="KEGG" id="dan:6494452"/>
<keyword evidence="8" id="KW-0813">Transport</keyword>
<dbReference type="GO" id="GO:0005886">
    <property type="term" value="C:plasma membrane"/>
    <property type="evidence" value="ECO:0007669"/>
    <property type="project" value="UniProtKB-SubCell"/>
</dbReference>
<keyword evidence="2" id="KW-1003">Cell membrane</keyword>
<feature type="transmembrane region" description="Helical" evidence="10">
    <location>
        <begin position="104"/>
        <end position="121"/>
    </location>
</feature>
<accession>B3MBI9</accession>
<dbReference type="InterPro" id="IPR020846">
    <property type="entry name" value="MFS_dom"/>
</dbReference>
<dbReference type="InterPro" id="IPR036259">
    <property type="entry name" value="MFS_trans_sf"/>
</dbReference>
<dbReference type="Gene3D" id="1.20.1250.20">
    <property type="entry name" value="MFS general substrate transporter like domains"/>
    <property type="match status" value="1"/>
</dbReference>
<dbReference type="InterPro" id="IPR003663">
    <property type="entry name" value="Sugar/inositol_transpt"/>
</dbReference>
<evidence type="ECO:0000259" key="11">
    <source>
        <dbReference type="PROSITE" id="PS50850"/>
    </source>
</evidence>
<evidence type="ECO:0000256" key="8">
    <source>
        <dbReference type="RuleBase" id="RU003346"/>
    </source>
</evidence>
<feature type="transmembrane region" description="Helical" evidence="10">
    <location>
        <begin position="71"/>
        <end position="92"/>
    </location>
</feature>
<sequence>MVPGRIQFDCNDQGEHTHFKMSKGSVLPQYIAGLSASFGALCMGASIGWSSPVEEKLYSGEEYDFVVTSSQFGWVSSLLTLGATVICIPIGFAIDWIGRRPTMLALFPPYMVGWLLMIFASNVTMLYFGRFILGMCGGAFCVTAPMYCTEISTTSLRGTIGSFFQLLIVSGVLFGYLLGAFLDLMPINIVCAILPIIFVTVHFFMPESPVYLALKGRNDDAAKSLQWLRGAGADIDEELKEILEESQRQNDQEKVNILAALRRPIVLKGLGISVLLQVFQQCTGINAILFYSASIFQDVGASLEGKYASIIIGVTQVVSTLVAVVIIDKAGRRILLIISGLLMAITTALLGLYFFLSEQSPGSMDNFGWLPIASICIFIVFFSIGFGPVPWLVMAELFSEDVKSVAGSISGTSNWLSAFIVTLLFPILKESIGPGPTFWIFTGVAVVSFFYSIFCVPETKGKTILEIQHILSGGKVKHVEDDEGKKI</sequence>
<keyword evidence="9" id="KW-0175">Coiled coil</keyword>
<dbReference type="InterPro" id="IPR005829">
    <property type="entry name" value="Sugar_transporter_CS"/>
</dbReference>
<keyword evidence="5 10" id="KW-0472">Membrane</keyword>
<evidence type="ECO:0000256" key="6">
    <source>
        <dbReference type="ARBA" id="ARBA00023180"/>
    </source>
</evidence>
<feature type="transmembrane region" description="Helical" evidence="10">
    <location>
        <begin position="334"/>
        <end position="356"/>
    </location>
</feature>
<organism evidence="12 13">
    <name type="scientific">Drosophila ananassae</name>
    <name type="common">Fruit fly</name>
    <dbReference type="NCBI Taxonomy" id="7217"/>
    <lineage>
        <taxon>Eukaryota</taxon>
        <taxon>Metazoa</taxon>
        <taxon>Ecdysozoa</taxon>
        <taxon>Arthropoda</taxon>
        <taxon>Hexapoda</taxon>
        <taxon>Insecta</taxon>
        <taxon>Pterygota</taxon>
        <taxon>Neoptera</taxon>
        <taxon>Endopterygota</taxon>
        <taxon>Diptera</taxon>
        <taxon>Brachycera</taxon>
        <taxon>Muscomorpha</taxon>
        <taxon>Ephydroidea</taxon>
        <taxon>Drosophilidae</taxon>
        <taxon>Drosophila</taxon>
        <taxon>Sophophora</taxon>
    </lineage>
</organism>
<dbReference type="FunFam" id="1.20.1250.20:FF:000055">
    <property type="entry name" value="Facilitated trehalose transporter Tret1-2 homolog"/>
    <property type="match status" value="1"/>
</dbReference>
<feature type="transmembrane region" description="Helical" evidence="10">
    <location>
        <begin position="437"/>
        <end position="456"/>
    </location>
</feature>
<feature type="coiled-coil region" evidence="9">
    <location>
        <begin position="236"/>
        <end position="263"/>
    </location>
</feature>
<dbReference type="PRINTS" id="PR00171">
    <property type="entry name" value="SUGRTRNSPORT"/>
</dbReference>
<dbReference type="HOGENOM" id="CLU_001265_30_5_1"/>
<dbReference type="PANTHER" id="PTHR48021">
    <property type="match status" value="1"/>
</dbReference>
<evidence type="ECO:0000256" key="1">
    <source>
        <dbReference type="ARBA" id="ARBA00004651"/>
    </source>
</evidence>
<dbReference type="GO" id="GO:0051119">
    <property type="term" value="F:sugar transmembrane transporter activity"/>
    <property type="evidence" value="ECO:0007669"/>
    <property type="project" value="InterPro"/>
</dbReference>
<dbReference type="InterPro" id="IPR044775">
    <property type="entry name" value="MFS_ERD6/Tret1-like"/>
</dbReference>
<comment type="subcellular location">
    <subcellularLocation>
        <location evidence="1">Cell membrane</location>
        <topology evidence="1">Multi-pass membrane protein</topology>
    </subcellularLocation>
</comment>
<feature type="transmembrane region" description="Helical" evidence="10">
    <location>
        <begin position="270"/>
        <end position="295"/>
    </location>
</feature>
<dbReference type="STRING" id="7217.B3MBI9"/>
<keyword evidence="6" id="KW-0325">Glycoprotein</keyword>
<evidence type="ECO:0000256" key="10">
    <source>
        <dbReference type="SAM" id="Phobius"/>
    </source>
</evidence>
<dbReference type="Proteomes" id="UP000007801">
    <property type="component" value="Unassembled WGS sequence"/>
</dbReference>
<evidence type="ECO:0000256" key="2">
    <source>
        <dbReference type="ARBA" id="ARBA00022475"/>
    </source>
</evidence>
<feature type="transmembrane region" description="Helical" evidence="10">
    <location>
        <begin position="160"/>
        <end position="178"/>
    </location>
</feature>
<dbReference type="PROSITE" id="PS50850">
    <property type="entry name" value="MFS"/>
    <property type="match status" value="1"/>
</dbReference>
<feature type="transmembrane region" description="Helical" evidence="10">
    <location>
        <begin position="307"/>
        <end position="327"/>
    </location>
</feature>
<dbReference type="InParanoid" id="B3MBI9"/>
<dbReference type="Pfam" id="PF00083">
    <property type="entry name" value="Sugar_tr"/>
    <property type="match status" value="1"/>
</dbReference>
<dbReference type="InterPro" id="IPR005828">
    <property type="entry name" value="MFS_sugar_transport-like"/>
</dbReference>
<feature type="transmembrane region" description="Helical" evidence="10">
    <location>
        <begin position="184"/>
        <end position="205"/>
    </location>
</feature>
<feature type="domain" description="Major facilitator superfamily (MFS) profile" evidence="11">
    <location>
        <begin position="32"/>
        <end position="460"/>
    </location>
</feature>
<evidence type="ECO:0000256" key="3">
    <source>
        <dbReference type="ARBA" id="ARBA00022692"/>
    </source>
</evidence>
<keyword evidence="13" id="KW-1185">Reference proteome</keyword>
<proteinExistence type="inferred from homology"/>
<evidence type="ECO:0000313" key="13">
    <source>
        <dbReference type="Proteomes" id="UP000007801"/>
    </source>
</evidence>
<dbReference type="InterPro" id="IPR050549">
    <property type="entry name" value="MFS_Trehalose_Transporter"/>
</dbReference>